<evidence type="ECO:0000256" key="2">
    <source>
        <dbReference type="ARBA" id="ARBA00023002"/>
    </source>
</evidence>
<dbReference type="InterPro" id="IPR020843">
    <property type="entry name" value="ER"/>
</dbReference>
<reference evidence="4 5" key="1">
    <citation type="submission" date="2018-03" db="EMBL/GenBank/DDBJ databases">
        <title>Genomic Encyclopedia of Archaeal and Bacterial Type Strains, Phase II (KMG-II): from individual species to whole genera.</title>
        <authorList>
            <person name="Goeker M."/>
        </authorList>
    </citation>
    <scope>NUCLEOTIDE SEQUENCE [LARGE SCALE GENOMIC DNA]</scope>
    <source>
        <strain evidence="4 5">DSM 45312</strain>
    </source>
</reference>
<organism evidence="4 5">
    <name type="scientific">Murinocardiopsis flavida</name>
    <dbReference type="NCBI Taxonomy" id="645275"/>
    <lineage>
        <taxon>Bacteria</taxon>
        <taxon>Bacillati</taxon>
        <taxon>Actinomycetota</taxon>
        <taxon>Actinomycetes</taxon>
        <taxon>Streptosporangiales</taxon>
        <taxon>Nocardiopsidaceae</taxon>
        <taxon>Murinocardiopsis</taxon>
    </lineage>
</organism>
<evidence type="ECO:0000259" key="3">
    <source>
        <dbReference type="SMART" id="SM00829"/>
    </source>
</evidence>
<keyword evidence="1" id="KW-0521">NADP</keyword>
<dbReference type="InterPro" id="IPR011032">
    <property type="entry name" value="GroES-like_sf"/>
</dbReference>
<proteinExistence type="predicted"/>
<dbReference type="InterPro" id="IPR036291">
    <property type="entry name" value="NAD(P)-bd_dom_sf"/>
</dbReference>
<dbReference type="Proteomes" id="UP000240542">
    <property type="component" value="Unassembled WGS sequence"/>
</dbReference>
<comment type="caution">
    <text evidence="4">The sequence shown here is derived from an EMBL/GenBank/DDBJ whole genome shotgun (WGS) entry which is preliminary data.</text>
</comment>
<dbReference type="GO" id="GO:0016651">
    <property type="term" value="F:oxidoreductase activity, acting on NAD(P)H"/>
    <property type="evidence" value="ECO:0007669"/>
    <property type="project" value="TreeGrafter"/>
</dbReference>
<dbReference type="PANTHER" id="PTHR48106">
    <property type="entry name" value="QUINONE OXIDOREDUCTASE PIG3-RELATED"/>
    <property type="match status" value="1"/>
</dbReference>
<dbReference type="GO" id="GO:0070402">
    <property type="term" value="F:NADPH binding"/>
    <property type="evidence" value="ECO:0007669"/>
    <property type="project" value="TreeGrafter"/>
</dbReference>
<evidence type="ECO:0000313" key="5">
    <source>
        <dbReference type="Proteomes" id="UP000240542"/>
    </source>
</evidence>
<keyword evidence="5" id="KW-1185">Reference proteome</keyword>
<dbReference type="CDD" id="cd08270">
    <property type="entry name" value="MDR4"/>
    <property type="match status" value="1"/>
</dbReference>
<gene>
    <name evidence="4" type="ORF">CLV63_11362</name>
</gene>
<dbReference type="Pfam" id="PF00107">
    <property type="entry name" value="ADH_zinc_N"/>
    <property type="match status" value="1"/>
</dbReference>
<dbReference type="EMBL" id="PYGA01000013">
    <property type="protein sequence ID" value="PSK95899.1"/>
    <property type="molecule type" value="Genomic_DNA"/>
</dbReference>
<accession>A0A2P8DFB4</accession>
<evidence type="ECO:0000256" key="1">
    <source>
        <dbReference type="ARBA" id="ARBA00022857"/>
    </source>
</evidence>
<dbReference type="SMART" id="SM00829">
    <property type="entry name" value="PKS_ER"/>
    <property type="match status" value="1"/>
</dbReference>
<dbReference type="OrthoDB" id="3813297at2"/>
<keyword evidence="2" id="KW-0560">Oxidoreductase</keyword>
<protein>
    <submittedName>
        <fullName evidence="4">NADPH:quinone reductase-like Zn-dependent oxidoreductase</fullName>
    </submittedName>
</protein>
<name>A0A2P8DFB4_9ACTN</name>
<dbReference type="InterPro" id="IPR013149">
    <property type="entry name" value="ADH-like_C"/>
</dbReference>
<dbReference type="AlphaFoldDB" id="A0A2P8DFB4"/>
<dbReference type="RefSeq" id="WP_106584360.1">
    <property type="nucleotide sequence ID" value="NZ_PYGA01000013.1"/>
</dbReference>
<feature type="domain" description="Enoyl reductase (ER)" evidence="3">
    <location>
        <begin position="12"/>
        <end position="305"/>
    </location>
</feature>
<dbReference type="Gene3D" id="3.90.180.10">
    <property type="entry name" value="Medium-chain alcohol dehydrogenases, catalytic domain"/>
    <property type="match status" value="1"/>
</dbReference>
<dbReference type="SUPFAM" id="SSF51735">
    <property type="entry name" value="NAD(P)-binding Rossmann-fold domains"/>
    <property type="match status" value="1"/>
</dbReference>
<sequence>MRALVVDPQARGRLAHAEVADPEPAPGQALVAVRAISLNRGETDSLLPEAPGGALLGWDAAGIVVRPAADGSGPAVGTPVTTVAAAGAWAELRAVDTGNLGVAPEGADFGALSTIPVAGTSALRALRRVGPLLGRRVLVTGATGGVGRYAVQLAARGGAHVTALSADPGQAEGLRALGAHDVVASLDDVTERVHGAIEVLGGEHLVAAYALLDKGGVLVSVGHSAGAPAVFDLGALRGDGGAHDRSLVSFHLLEERDIGPDLTWLAGEVAAGRIDPHVTWRGDWSRAAEAVEALLGRRVRGKAVLEIAPHGAH</sequence>
<evidence type="ECO:0000313" key="4">
    <source>
        <dbReference type="EMBL" id="PSK95899.1"/>
    </source>
</evidence>
<dbReference type="Gene3D" id="3.40.50.720">
    <property type="entry name" value="NAD(P)-binding Rossmann-like Domain"/>
    <property type="match status" value="1"/>
</dbReference>
<dbReference type="PANTHER" id="PTHR48106:SF18">
    <property type="entry name" value="QUINONE OXIDOREDUCTASE PIG3"/>
    <property type="match status" value="1"/>
</dbReference>
<dbReference type="SUPFAM" id="SSF50129">
    <property type="entry name" value="GroES-like"/>
    <property type="match status" value="1"/>
</dbReference>